<dbReference type="InterPro" id="IPR000801">
    <property type="entry name" value="Esterase-like"/>
</dbReference>
<dbReference type="InterPro" id="IPR050583">
    <property type="entry name" value="Mycobacterial_A85_antigen"/>
</dbReference>
<name>A0ABV8X2W9_9LACT</name>
<keyword evidence="2" id="KW-1185">Reference proteome</keyword>
<dbReference type="GO" id="GO:0016787">
    <property type="term" value="F:hydrolase activity"/>
    <property type="evidence" value="ECO:0007669"/>
    <property type="project" value="UniProtKB-KW"/>
</dbReference>
<gene>
    <name evidence="1" type="ORF">ACFOZY_03345</name>
</gene>
<dbReference type="EMBL" id="JBHSEC010000003">
    <property type="protein sequence ID" value="MFC4409469.1"/>
    <property type="molecule type" value="Genomic_DNA"/>
</dbReference>
<evidence type="ECO:0000313" key="2">
    <source>
        <dbReference type="Proteomes" id="UP001595817"/>
    </source>
</evidence>
<dbReference type="RefSeq" id="WP_378152259.1">
    <property type="nucleotide sequence ID" value="NZ_JBHSEC010000003.1"/>
</dbReference>
<keyword evidence="1" id="KW-0378">Hydrolase</keyword>
<dbReference type="Gene3D" id="3.40.50.1820">
    <property type="entry name" value="alpha/beta hydrolase"/>
    <property type="match status" value="1"/>
</dbReference>
<sequence>MKTGTVHDITLYSKELGEERQLLIYLPQNYSPLYKYSILIASDGKDFFQLGRIPRVVDGLLEEGEIENVIVVGVPYKSVRERHEIYHPSGERTNAYMRFLAHELVPYLDENYPTYQVGNGRALIGDSLAATISFMTAAKYPNIFGKSILMSPYVDQRILEIARQTDPKAFSVYHIIGLKEDEVKMTTGEVTDFLQPNRELNKIFKERGFDYFYDEFNGNHSWKFWQPDLKRVMKMKFGI</sequence>
<comment type="caution">
    <text evidence="1">The sequence shown here is derived from an EMBL/GenBank/DDBJ whole genome shotgun (WGS) entry which is preliminary data.</text>
</comment>
<dbReference type="Pfam" id="PF00756">
    <property type="entry name" value="Esterase"/>
    <property type="match status" value="1"/>
</dbReference>
<evidence type="ECO:0000313" key="1">
    <source>
        <dbReference type="EMBL" id="MFC4409469.1"/>
    </source>
</evidence>
<accession>A0ABV8X2W9</accession>
<organism evidence="1 2">
    <name type="scientific">Chungangia koreensis</name>
    <dbReference type="NCBI Taxonomy" id="752657"/>
    <lineage>
        <taxon>Bacteria</taxon>
        <taxon>Bacillati</taxon>
        <taxon>Bacillota</taxon>
        <taxon>Bacilli</taxon>
        <taxon>Lactobacillales</taxon>
        <taxon>Chungangia</taxon>
    </lineage>
</organism>
<dbReference type="PANTHER" id="PTHR48098:SF3">
    <property type="entry name" value="IRON(III) ENTEROBACTIN ESTERASE"/>
    <property type="match status" value="1"/>
</dbReference>
<dbReference type="InterPro" id="IPR029058">
    <property type="entry name" value="AB_hydrolase_fold"/>
</dbReference>
<proteinExistence type="predicted"/>
<dbReference type="PANTHER" id="PTHR48098">
    <property type="entry name" value="ENTEROCHELIN ESTERASE-RELATED"/>
    <property type="match status" value="1"/>
</dbReference>
<dbReference type="Proteomes" id="UP001595817">
    <property type="component" value="Unassembled WGS sequence"/>
</dbReference>
<dbReference type="SUPFAM" id="SSF53474">
    <property type="entry name" value="alpha/beta-Hydrolases"/>
    <property type="match status" value="1"/>
</dbReference>
<protein>
    <submittedName>
        <fullName evidence="1">Alpha/beta hydrolase</fullName>
    </submittedName>
</protein>
<reference evidence="2" key="1">
    <citation type="journal article" date="2019" name="Int. J. Syst. Evol. Microbiol.">
        <title>The Global Catalogue of Microorganisms (GCM) 10K type strain sequencing project: providing services to taxonomists for standard genome sequencing and annotation.</title>
        <authorList>
            <consortium name="The Broad Institute Genomics Platform"/>
            <consortium name="The Broad Institute Genome Sequencing Center for Infectious Disease"/>
            <person name="Wu L."/>
            <person name="Ma J."/>
        </authorList>
    </citation>
    <scope>NUCLEOTIDE SEQUENCE [LARGE SCALE GENOMIC DNA]</scope>
    <source>
        <strain evidence="2">CCUG 59778</strain>
    </source>
</reference>